<evidence type="ECO:0000256" key="7">
    <source>
        <dbReference type="SAM" id="MobiDB-lite"/>
    </source>
</evidence>
<feature type="region of interest" description="Disordered" evidence="7">
    <location>
        <begin position="472"/>
        <end position="511"/>
    </location>
</feature>
<evidence type="ECO:0000313" key="9">
    <source>
        <dbReference type="EMBL" id="RVW15917.1"/>
    </source>
</evidence>
<keyword evidence="3" id="KW-0808">Transferase</keyword>
<reference evidence="9 10" key="1">
    <citation type="journal article" date="2018" name="PLoS Genet.">
        <title>Population sequencing reveals clonal diversity and ancestral inbreeding in the grapevine cultivar Chardonnay.</title>
        <authorList>
            <person name="Roach M.J."/>
            <person name="Johnson D.L."/>
            <person name="Bohlmann J."/>
            <person name="van Vuuren H.J."/>
            <person name="Jones S.J."/>
            <person name="Pretorius I.S."/>
            <person name="Schmidt S.A."/>
            <person name="Borneman A.R."/>
        </authorList>
    </citation>
    <scope>NUCLEOTIDE SEQUENCE [LARGE SCALE GENOMIC DNA]</scope>
    <source>
        <strain evidence="10">cv. Chardonnay</strain>
        <tissue evidence="9">Leaf</tissue>
    </source>
</reference>
<dbReference type="InterPro" id="IPR000403">
    <property type="entry name" value="PI3/4_kinase_cat_dom"/>
</dbReference>
<dbReference type="InterPro" id="IPR044571">
    <property type="entry name" value="P4KG1-8"/>
</dbReference>
<organism evidence="9 10">
    <name type="scientific">Vitis vinifera</name>
    <name type="common">Grape</name>
    <dbReference type="NCBI Taxonomy" id="29760"/>
    <lineage>
        <taxon>Eukaryota</taxon>
        <taxon>Viridiplantae</taxon>
        <taxon>Streptophyta</taxon>
        <taxon>Embryophyta</taxon>
        <taxon>Tracheophyta</taxon>
        <taxon>Spermatophyta</taxon>
        <taxon>Magnoliopsida</taxon>
        <taxon>eudicotyledons</taxon>
        <taxon>Gunneridae</taxon>
        <taxon>Pentapetalae</taxon>
        <taxon>rosids</taxon>
        <taxon>Vitales</taxon>
        <taxon>Vitaceae</taxon>
        <taxon>Viteae</taxon>
        <taxon>Vitis</taxon>
    </lineage>
</organism>
<comment type="caution">
    <text evidence="9">The sequence shown here is derived from an EMBL/GenBank/DDBJ whole genome shotgun (WGS) entry which is preliminary data.</text>
</comment>
<evidence type="ECO:0000256" key="2">
    <source>
        <dbReference type="ARBA" id="ARBA00012169"/>
    </source>
</evidence>
<comment type="similarity">
    <text evidence="1">Belongs to the PI3/PI4-kinase family. Type II PI4K subfamily.</text>
</comment>
<gene>
    <name evidence="9" type="primary">PI4KG1_0</name>
    <name evidence="9" type="ORF">CK203_073081</name>
</gene>
<evidence type="ECO:0000256" key="4">
    <source>
        <dbReference type="ARBA" id="ARBA00022741"/>
    </source>
</evidence>
<evidence type="ECO:0000256" key="3">
    <source>
        <dbReference type="ARBA" id="ARBA00022679"/>
    </source>
</evidence>
<accession>A0A438BYA6</accession>
<dbReference type="PROSITE" id="PS50290">
    <property type="entry name" value="PI3_4_KINASE_3"/>
    <property type="match status" value="1"/>
</dbReference>
<sequence length="575" mass="62898">MHAILTCMKFSKMAVVVNQHHGFKAFTRSQRCRLQSFTHLENTMFELSQTNLAHSLKQAFEVANIHKSFSTPCLSLATNSEEDFDASPRIEIIGGRGASSVRALVAEVAIAMASGADPVRASTGLGGAYFLDGQKGNTIAVAKPVDEEPLALNNPKGFVGRALGQPGLKRSVRVGETGVRELAAYLLDHAGFAGVPPTGLVKISHSAFHINNAVESSTPPFKIASIQRFVDHDFDAGELGSSGFSVASIHQIGILDVRLLNLDRHAGNILVKKHERENYAVGAAELVPIDHGLCLPEWLDDPYFEWLHWPQASVPFSESEAEYISNLDPFKDAELLRCELPLLGESSVRVLVLCTIFLKQAVAAGLCLADIGEMMTRESCSAEQKLSVLENLCTEAKASLRNIFGYDDDGDEREDEIEEEIEMFQFDSECENGKQVLDLPQLLNSPTGAAAPPKSPRFSIPRSKSLASVTALSPLQEEVNHNSTDENDNGTDTTQNDGGSNEDESRDGRKVGGFMKSMSFSVQNRNHETGGISFGEMSEVEWKLFLECFEKLLPQAFEDTKNMGLRQRLGTSCRF</sequence>
<feature type="domain" description="PI3K/PI4K catalytic" evidence="8">
    <location>
        <begin position="115"/>
        <end position="408"/>
    </location>
</feature>
<dbReference type="PANTHER" id="PTHR45800">
    <property type="entry name" value="PHOSPHATIDYLINOSITOL 4-KINASE GAMMA"/>
    <property type="match status" value="1"/>
</dbReference>
<evidence type="ECO:0000313" key="10">
    <source>
        <dbReference type="Proteomes" id="UP000288805"/>
    </source>
</evidence>
<evidence type="ECO:0000256" key="1">
    <source>
        <dbReference type="ARBA" id="ARBA00008941"/>
    </source>
</evidence>
<feature type="compositionally biased region" description="Polar residues" evidence="7">
    <location>
        <begin position="490"/>
        <end position="499"/>
    </location>
</feature>
<dbReference type="EC" id="2.7.1.67" evidence="2"/>
<dbReference type="GO" id="GO:0005524">
    <property type="term" value="F:ATP binding"/>
    <property type="evidence" value="ECO:0007669"/>
    <property type="project" value="UniProtKB-KW"/>
</dbReference>
<keyword evidence="6" id="KW-0067">ATP-binding</keyword>
<evidence type="ECO:0000256" key="5">
    <source>
        <dbReference type="ARBA" id="ARBA00022777"/>
    </source>
</evidence>
<keyword evidence="4" id="KW-0547">Nucleotide-binding</keyword>
<name>A0A438BYA6_VITVI</name>
<protein>
    <recommendedName>
        <fullName evidence="2">1-phosphatidylinositol 4-kinase</fullName>
        <ecNumber evidence="2">2.7.1.67</ecNumber>
    </recommendedName>
</protein>
<dbReference type="AlphaFoldDB" id="A0A438BYA6"/>
<proteinExistence type="inferred from homology"/>
<dbReference type="PANTHER" id="PTHR45800:SF21">
    <property type="entry name" value="PHOSPHATIDYLINOSITOL 4-KINASE GAMMA 8"/>
    <property type="match status" value="1"/>
</dbReference>
<dbReference type="EMBL" id="QGNW01002594">
    <property type="protein sequence ID" value="RVW15917.1"/>
    <property type="molecule type" value="Genomic_DNA"/>
</dbReference>
<dbReference type="GO" id="GO:0004430">
    <property type="term" value="F:1-phosphatidylinositol 4-kinase activity"/>
    <property type="evidence" value="ECO:0007669"/>
    <property type="project" value="UniProtKB-EC"/>
</dbReference>
<evidence type="ECO:0000256" key="6">
    <source>
        <dbReference type="ARBA" id="ARBA00022840"/>
    </source>
</evidence>
<evidence type="ECO:0000259" key="8">
    <source>
        <dbReference type="PROSITE" id="PS50290"/>
    </source>
</evidence>
<dbReference type="Pfam" id="PF00454">
    <property type="entry name" value="PI3_PI4_kinase"/>
    <property type="match status" value="1"/>
</dbReference>
<dbReference type="Proteomes" id="UP000288805">
    <property type="component" value="Unassembled WGS sequence"/>
</dbReference>
<keyword evidence="5 9" id="KW-0418">Kinase</keyword>